<evidence type="ECO:0000313" key="5">
    <source>
        <dbReference type="Proteomes" id="UP000250443"/>
    </source>
</evidence>
<feature type="region of interest" description="Disordered" evidence="1">
    <location>
        <begin position="26"/>
        <end position="108"/>
    </location>
</feature>
<evidence type="ECO:0000313" key="3">
    <source>
        <dbReference type="EMBL" id="MBF8641586.1"/>
    </source>
</evidence>
<feature type="chain" id="PRO_5016089255" evidence="2">
    <location>
        <begin position="25"/>
        <end position="168"/>
    </location>
</feature>
<keyword evidence="2" id="KW-0732">Signal</keyword>
<evidence type="ECO:0000313" key="6">
    <source>
        <dbReference type="Proteomes" id="UP000626180"/>
    </source>
</evidence>
<dbReference type="Gene3D" id="3.10.450.160">
    <property type="entry name" value="inner membrane protein cigr"/>
    <property type="match status" value="1"/>
</dbReference>
<dbReference type="EMBL" id="UAUF01000014">
    <property type="protein sequence ID" value="SPZ12754.1"/>
    <property type="molecule type" value="Genomic_DNA"/>
</dbReference>
<dbReference type="RefSeq" id="WP_010796389.1">
    <property type="nucleotide sequence ID" value="NZ_FQYS01000008.1"/>
</dbReference>
<reference evidence="3 6" key="2">
    <citation type="submission" date="2020-10" db="EMBL/GenBank/DDBJ databases">
        <title>Genome sequences of Pseudomonas isolates.</title>
        <authorList>
            <person name="Wessels L."/>
            <person name="Reich F."/>
            <person name="Hammerl J."/>
        </authorList>
    </citation>
    <scope>NUCLEOTIDE SEQUENCE [LARGE SCALE GENOMIC DNA]</scope>
    <source>
        <strain evidence="3 6">20-MO00624-0</strain>
    </source>
</reference>
<dbReference type="Pfam" id="PF11776">
    <property type="entry name" value="RcnB"/>
    <property type="match status" value="1"/>
</dbReference>
<dbReference type="InterPro" id="IPR024572">
    <property type="entry name" value="RcnB"/>
</dbReference>
<organism evidence="4 5">
    <name type="scientific">Pseudomonas luteola</name>
    <dbReference type="NCBI Taxonomy" id="47886"/>
    <lineage>
        <taxon>Bacteria</taxon>
        <taxon>Pseudomonadati</taxon>
        <taxon>Pseudomonadota</taxon>
        <taxon>Gammaproteobacteria</taxon>
        <taxon>Pseudomonadales</taxon>
        <taxon>Pseudomonadaceae</taxon>
        <taxon>Pseudomonas</taxon>
    </lineage>
</organism>
<dbReference type="AlphaFoldDB" id="A0A2X2D0B9"/>
<evidence type="ECO:0000256" key="2">
    <source>
        <dbReference type="SAM" id="SignalP"/>
    </source>
</evidence>
<dbReference type="Proteomes" id="UP000250443">
    <property type="component" value="Unassembled WGS sequence"/>
</dbReference>
<dbReference type="NCBIfam" id="NF040487">
    <property type="entry name" value="T3SS_CigR_fam"/>
    <property type="match status" value="1"/>
</dbReference>
<reference evidence="4 5" key="1">
    <citation type="submission" date="2018-06" db="EMBL/GenBank/DDBJ databases">
        <authorList>
            <consortium name="Pathogen Informatics"/>
            <person name="Doyle S."/>
        </authorList>
    </citation>
    <scope>NUCLEOTIDE SEQUENCE [LARGE SCALE GENOMIC DNA]</scope>
    <source>
        <strain evidence="4 5">NCTC11842</strain>
    </source>
</reference>
<feature type="signal peptide" evidence="2">
    <location>
        <begin position="1"/>
        <end position="24"/>
    </location>
</feature>
<name>A0A2X2D0B9_PSELU</name>
<protein>
    <submittedName>
        <fullName evidence="4">CigR</fullName>
    </submittedName>
    <submittedName>
        <fullName evidence="3">RcnB family protein</fullName>
    </submittedName>
</protein>
<dbReference type="Proteomes" id="UP000626180">
    <property type="component" value="Unassembled WGS sequence"/>
</dbReference>
<evidence type="ECO:0000313" key="4">
    <source>
        <dbReference type="EMBL" id="SPZ12754.1"/>
    </source>
</evidence>
<feature type="compositionally biased region" description="Basic and acidic residues" evidence="1">
    <location>
        <begin position="91"/>
        <end position="100"/>
    </location>
</feature>
<gene>
    <name evidence="3" type="ORF">IRZ65_12945</name>
    <name evidence="4" type="ORF">NCTC11842_04652</name>
</gene>
<dbReference type="EMBL" id="JADMCD010000006">
    <property type="protein sequence ID" value="MBF8641586.1"/>
    <property type="molecule type" value="Genomic_DNA"/>
</dbReference>
<evidence type="ECO:0000256" key="1">
    <source>
        <dbReference type="SAM" id="MobiDB-lite"/>
    </source>
</evidence>
<feature type="compositionally biased region" description="Gly residues" evidence="1">
    <location>
        <begin position="33"/>
        <end position="42"/>
    </location>
</feature>
<keyword evidence="6" id="KW-1185">Reference proteome</keyword>
<proteinExistence type="predicted"/>
<accession>A0A2X2D0B9</accession>
<sequence length="168" mass="17623">MNRMKKAIASVCVTLCVGSPLALASPPDQMNGPQGGSKGHGQGAQMPHGQDHKGGSAQSKGNQGNQGHGGPQASQGHGKRLPPQDFSPVRETIRAHKGEIGRGSPLPPGLVIAKGKPLPHGYGKPLPPGIAKQLPRYDGYEWRRLGTDMVLIAITTGIVYEVLHNVLD</sequence>